<keyword evidence="1" id="KW-1133">Transmembrane helix</keyword>
<feature type="transmembrane region" description="Helical" evidence="1">
    <location>
        <begin position="57"/>
        <end position="77"/>
    </location>
</feature>
<dbReference type="AlphaFoldDB" id="A0A5C3MLR9"/>
<reference evidence="2 3" key="1">
    <citation type="journal article" date="2019" name="Nat. Ecol. Evol.">
        <title>Megaphylogeny resolves global patterns of mushroom evolution.</title>
        <authorList>
            <person name="Varga T."/>
            <person name="Krizsan K."/>
            <person name="Foldi C."/>
            <person name="Dima B."/>
            <person name="Sanchez-Garcia M."/>
            <person name="Sanchez-Ramirez S."/>
            <person name="Szollosi G.J."/>
            <person name="Szarkandi J.G."/>
            <person name="Papp V."/>
            <person name="Albert L."/>
            <person name="Andreopoulos W."/>
            <person name="Angelini C."/>
            <person name="Antonin V."/>
            <person name="Barry K.W."/>
            <person name="Bougher N.L."/>
            <person name="Buchanan P."/>
            <person name="Buyck B."/>
            <person name="Bense V."/>
            <person name="Catcheside P."/>
            <person name="Chovatia M."/>
            <person name="Cooper J."/>
            <person name="Damon W."/>
            <person name="Desjardin D."/>
            <person name="Finy P."/>
            <person name="Geml J."/>
            <person name="Haridas S."/>
            <person name="Hughes K."/>
            <person name="Justo A."/>
            <person name="Karasinski D."/>
            <person name="Kautmanova I."/>
            <person name="Kiss B."/>
            <person name="Kocsube S."/>
            <person name="Kotiranta H."/>
            <person name="LaButti K.M."/>
            <person name="Lechner B.E."/>
            <person name="Liimatainen K."/>
            <person name="Lipzen A."/>
            <person name="Lukacs Z."/>
            <person name="Mihaltcheva S."/>
            <person name="Morgado L.N."/>
            <person name="Niskanen T."/>
            <person name="Noordeloos M.E."/>
            <person name="Ohm R.A."/>
            <person name="Ortiz-Santana B."/>
            <person name="Ovrebo C."/>
            <person name="Racz N."/>
            <person name="Riley R."/>
            <person name="Savchenko A."/>
            <person name="Shiryaev A."/>
            <person name="Soop K."/>
            <person name="Spirin V."/>
            <person name="Szebenyi C."/>
            <person name="Tomsovsky M."/>
            <person name="Tulloss R.E."/>
            <person name="Uehling J."/>
            <person name="Grigoriev I.V."/>
            <person name="Vagvolgyi C."/>
            <person name="Papp T."/>
            <person name="Martin F.M."/>
            <person name="Miettinen O."/>
            <person name="Hibbett D.S."/>
            <person name="Nagy L.G."/>
        </authorList>
    </citation>
    <scope>NUCLEOTIDE SEQUENCE [LARGE SCALE GENOMIC DNA]</scope>
    <source>
        <strain evidence="2 3">OMC1185</strain>
    </source>
</reference>
<dbReference type="EMBL" id="ML213538">
    <property type="protein sequence ID" value="TFK45683.1"/>
    <property type="molecule type" value="Genomic_DNA"/>
</dbReference>
<sequence>MVKRDLHKIGKWVGWLLNQMPEETNSILSRVLRTSYTRTVIIDKLREMRNGMHRWSYQWDSGIFVLIVYTLVVILPGEKCILGSINLLGCDLVLTDYLDSIYEFAEVLPDLKWKDLIEESWDKTVDVTHVLDGLVAIANLHYWVARCMPKAGSFCDRGDVATLLRTRSPLTAPWKASDDSTGNPDYSLWRRARDSIPHSVATLSLFSGTLCKTIYSSLRSYSWTQPQPLIGFGVRIFPIKSTATRHNTARSVLRSLGPQVILDRPSHSMPRLSFPSSPLPPIGAHAQGTHMHQFTASIISFWLPPHDASLARPTSSFGTTAPLFGNYACHSSSCGIATSTQGLIQHGARTRLTACFKLGYERAHAGTTPHGDDRIGRRS</sequence>
<evidence type="ECO:0000256" key="1">
    <source>
        <dbReference type="SAM" id="Phobius"/>
    </source>
</evidence>
<protein>
    <submittedName>
        <fullName evidence="2">Uncharacterized protein</fullName>
    </submittedName>
</protein>
<gene>
    <name evidence="2" type="ORF">OE88DRAFT_1649116</name>
</gene>
<dbReference type="Proteomes" id="UP000305948">
    <property type="component" value="Unassembled WGS sequence"/>
</dbReference>
<dbReference type="STRING" id="5364.A0A5C3MLR9"/>
<organism evidence="2 3">
    <name type="scientific">Heliocybe sulcata</name>
    <dbReference type="NCBI Taxonomy" id="5364"/>
    <lineage>
        <taxon>Eukaryota</taxon>
        <taxon>Fungi</taxon>
        <taxon>Dikarya</taxon>
        <taxon>Basidiomycota</taxon>
        <taxon>Agaricomycotina</taxon>
        <taxon>Agaricomycetes</taxon>
        <taxon>Gloeophyllales</taxon>
        <taxon>Gloeophyllaceae</taxon>
        <taxon>Heliocybe</taxon>
    </lineage>
</organism>
<keyword evidence="1" id="KW-0812">Transmembrane</keyword>
<evidence type="ECO:0000313" key="2">
    <source>
        <dbReference type="EMBL" id="TFK45683.1"/>
    </source>
</evidence>
<evidence type="ECO:0000313" key="3">
    <source>
        <dbReference type="Proteomes" id="UP000305948"/>
    </source>
</evidence>
<accession>A0A5C3MLR9</accession>
<name>A0A5C3MLR9_9AGAM</name>
<keyword evidence="3" id="KW-1185">Reference proteome</keyword>
<proteinExistence type="predicted"/>
<keyword evidence="1" id="KW-0472">Membrane</keyword>